<accession>A0ABS7APB6</accession>
<dbReference type="SUPFAM" id="SSF88713">
    <property type="entry name" value="Glycoside hydrolase/deacetylase"/>
    <property type="match status" value="1"/>
</dbReference>
<dbReference type="EMBL" id="JAHXPT010000007">
    <property type="protein sequence ID" value="MBW6410472.1"/>
    <property type="molecule type" value="Genomic_DNA"/>
</dbReference>
<gene>
    <name evidence="6" type="ORF">KYD98_10235</name>
</gene>
<protein>
    <submittedName>
        <fullName evidence="6">Polysaccharide deacetylase family protein</fullName>
    </submittedName>
</protein>
<dbReference type="RefSeq" id="WP_219779825.1">
    <property type="nucleotide sequence ID" value="NZ_JAHXPT010000007.1"/>
</dbReference>
<dbReference type="PROSITE" id="PS51677">
    <property type="entry name" value="NODB"/>
    <property type="match status" value="1"/>
</dbReference>
<comment type="caution">
    <text evidence="6">The sequence shown here is derived from an EMBL/GenBank/DDBJ whole genome shotgun (WGS) entry which is preliminary data.</text>
</comment>
<evidence type="ECO:0000256" key="1">
    <source>
        <dbReference type="ARBA" id="ARBA00004613"/>
    </source>
</evidence>
<keyword evidence="7" id="KW-1185">Reference proteome</keyword>
<feature type="compositionally biased region" description="Low complexity" evidence="3">
    <location>
        <begin position="43"/>
        <end position="72"/>
    </location>
</feature>
<sequence length="309" mass="34876">MKIPNKLFTKNTILIFIICILILVSGGYLTYKKLSDSNTSTIENTTTDNDNSNDSNTSISNDDANNSLSNNSEQEKKLPEKNINLVNENIGVPVLYYHSVQQTEDNEVTISPQKLRNELRYIKDSGYTTITMRELQDHLLNNSPIPEKSIVITFDDGYMNNYTNAFPILKDLGMKATIFCITFKLDGQYYLSEHAIKEMSNYGIDIESHTAGHPDLTTMTYEEQLSEFKESKETLEAITGKPVITVAYPYGNYNADSMKAAKDAGFSLGFTTKLGLADRDDNPFSLDRIYINSNYTMDTFKNLLSNTKK</sequence>
<proteinExistence type="predicted"/>
<feature type="transmembrane region" description="Helical" evidence="4">
    <location>
        <begin position="12"/>
        <end position="31"/>
    </location>
</feature>
<keyword evidence="2" id="KW-0732">Signal</keyword>
<dbReference type="Gene3D" id="3.20.20.370">
    <property type="entry name" value="Glycoside hydrolase/deacetylase"/>
    <property type="match status" value="1"/>
</dbReference>
<dbReference type="InterPro" id="IPR011330">
    <property type="entry name" value="Glyco_hydro/deAcase_b/a-brl"/>
</dbReference>
<evidence type="ECO:0000313" key="7">
    <source>
        <dbReference type="Proteomes" id="UP001519921"/>
    </source>
</evidence>
<evidence type="ECO:0000256" key="4">
    <source>
        <dbReference type="SAM" id="Phobius"/>
    </source>
</evidence>
<keyword evidence="4" id="KW-0812">Transmembrane</keyword>
<organism evidence="6 7">
    <name type="scientific">Clostridium weizhouense</name>
    <dbReference type="NCBI Taxonomy" id="2859781"/>
    <lineage>
        <taxon>Bacteria</taxon>
        <taxon>Bacillati</taxon>
        <taxon>Bacillota</taxon>
        <taxon>Clostridia</taxon>
        <taxon>Eubacteriales</taxon>
        <taxon>Clostridiaceae</taxon>
        <taxon>Clostridium</taxon>
    </lineage>
</organism>
<name>A0ABS7APB6_9CLOT</name>
<keyword evidence="4" id="KW-1133">Transmembrane helix</keyword>
<evidence type="ECO:0000259" key="5">
    <source>
        <dbReference type="PROSITE" id="PS51677"/>
    </source>
</evidence>
<evidence type="ECO:0000256" key="3">
    <source>
        <dbReference type="SAM" id="MobiDB-lite"/>
    </source>
</evidence>
<dbReference type="Proteomes" id="UP001519921">
    <property type="component" value="Unassembled WGS sequence"/>
</dbReference>
<dbReference type="Pfam" id="PF01522">
    <property type="entry name" value="Polysacc_deac_1"/>
    <property type="match status" value="1"/>
</dbReference>
<evidence type="ECO:0000256" key="2">
    <source>
        <dbReference type="ARBA" id="ARBA00022729"/>
    </source>
</evidence>
<evidence type="ECO:0000313" key="6">
    <source>
        <dbReference type="EMBL" id="MBW6410472.1"/>
    </source>
</evidence>
<dbReference type="CDD" id="cd10918">
    <property type="entry name" value="CE4_NodB_like_5s_6s"/>
    <property type="match status" value="1"/>
</dbReference>
<dbReference type="InterPro" id="IPR002509">
    <property type="entry name" value="NODB_dom"/>
</dbReference>
<keyword evidence="4" id="KW-0472">Membrane</keyword>
<dbReference type="PANTHER" id="PTHR34216:SF3">
    <property type="entry name" value="POLY-BETA-1,6-N-ACETYL-D-GLUCOSAMINE N-DEACETYLASE"/>
    <property type="match status" value="1"/>
</dbReference>
<dbReference type="InterPro" id="IPR051398">
    <property type="entry name" value="Polysacch_Deacetylase"/>
</dbReference>
<comment type="subcellular location">
    <subcellularLocation>
        <location evidence="1">Secreted</location>
    </subcellularLocation>
</comment>
<feature type="domain" description="NodB homology" evidence="5">
    <location>
        <begin position="148"/>
        <end position="309"/>
    </location>
</feature>
<dbReference type="PANTHER" id="PTHR34216">
    <property type="match status" value="1"/>
</dbReference>
<reference evidence="6 7" key="1">
    <citation type="submission" date="2021-07" db="EMBL/GenBank/DDBJ databases">
        <title>Clostridium weizhouense sp. nov., an anaerobic bacterium isolated from activated sludge of Petroleum wastewater.</title>
        <authorList>
            <person name="Li Q."/>
        </authorList>
    </citation>
    <scope>NUCLEOTIDE SEQUENCE [LARGE SCALE GENOMIC DNA]</scope>
    <source>
        <strain evidence="6 7">YB-6</strain>
    </source>
</reference>
<feature type="region of interest" description="Disordered" evidence="3">
    <location>
        <begin position="43"/>
        <end position="80"/>
    </location>
</feature>